<dbReference type="EMBL" id="CP136896">
    <property type="protein sequence ID" value="WOL14529.1"/>
    <property type="molecule type" value="Genomic_DNA"/>
</dbReference>
<feature type="compositionally biased region" description="Low complexity" evidence="1">
    <location>
        <begin position="55"/>
        <end position="69"/>
    </location>
</feature>
<gene>
    <name evidence="2" type="ORF">Cni_G23309</name>
</gene>
<reference evidence="2 3" key="1">
    <citation type="submission" date="2023-10" db="EMBL/GenBank/DDBJ databases">
        <title>Chromosome-scale genome assembly provides insights into flower coloration mechanisms of Canna indica.</title>
        <authorList>
            <person name="Li C."/>
        </authorList>
    </citation>
    <scope>NUCLEOTIDE SEQUENCE [LARGE SCALE GENOMIC DNA]</scope>
    <source>
        <tissue evidence="2">Flower</tissue>
    </source>
</reference>
<name>A0AAQ3KTK2_9LILI</name>
<evidence type="ECO:0000313" key="3">
    <source>
        <dbReference type="Proteomes" id="UP001327560"/>
    </source>
</evidence>
<keyword evidence="3" id="KW-1185">Reference proteome</keyword>
<sequence length="211" mass="22367">MGLATMGQWQSLSIVHAQEDIAFDMGSCVRVQENKPPKPPPCLPLLAPRRPPKKTPCSSAPTTPAYSSARHPARTPSPPSTTPTPTSSSLTRPCGAAAPPTSTAPCLRAARLTPSASTVAPASPSLQLQQGRRHRRAQARLLLALPGSLRLRLRQRRLPVPQLAGLPRRDGGPEDELLLVLPEGVRVAAAHAVALRDARERVLEDGGAAPF</sequence>
<dbReference type="AlphaFoldDB" id="A0AAQ3KTK2"/>
<protein>
    <submittedName>
        <fullName evidence="2">Uncharacterized protein</fullName>
    </submittedName>
</protein>
<organism evidence="2 3">
    <name type="scientific">Canna indica</name>
    <name type="common">Indian-shot</name>
    <dbReference type="NCBI Taxonomy" id="4628"/>
    <lineage>
        <taxon>Eukaryota</taxon>
        <taxon>Viridiplantae</taxon>
        <taxon>Streptophyta</taxon>
        <taxon>Embryophyta</taxon>
        <taxon>Tracheophyta</taxon>
        <taxon>Spermatophyta</taxon>
        <taxon>Magnoliopsida</taxon>
        <taxon>Liliopsida</taxon>
        <taxon>Zingiberales</taxon>
        <taxon>Cannaceae</taxon>
        <taxon>Canna</taxon>
    </lineage>
</organism>
<accession>A0AAQ3KTK2</accession>
<feature type="region of interest" description="Disordered" evidence="1">
    <location>
        <begin position="31"/>
        <end position="105"/>
    </location>
</feature>
<evidence type="ECO:0000313" key="2">
    <source>
        <dbReference type="EMBL" id="WOL14529.1"/>
    </source>
</evidence>
<evidence type="ECO:0000256" key="1">
    <source>
        <dbReference type="SAM" id="MobiDB-lite"/>
    </source>
</evidence>
<dbReference type="Proteomes" id="UP001327560">
    <property type="component" value="Chromosome 7"/>
</dbReference>
<proteinExistence type="predicted"/>